<reference evidence="8" key="1">
    <citation type="submission" date="2019-04" db="EMBL/GenBank/DDBJ databases">
        <title>Friends and foes A comparative genomics studyof 23 Aspergillus species from section Flavi.</title>
        <authorList>
            <consortium name="DOE Joint Genome Institute"/>
            <person name="Kjaerbolling I."/>
            <person name="Vesth T."/>
            <person name="Frisvad J.C."/>
            <person name="Nybo J.L."/>
            <person name="Theobald S."/>
            <person name="Kildgaard S."/>
            <person name="Isbrandt T."/>
            <person name="Kuo A."/>
            <person name="Sato A."/>
            <person name="Lyhne E.K."/>
            <person name="Kogle M.E."/>
            <person name="Wiebenga A."/>
            <person name="Kun R.S."/>
            <person name="Lubbers R.J."/>
            <person name="Makela M.R."/>
            <person name="Barry K."/>
            <person name="Chovatia M."/>
            <person name="Clum A."/>
            <person name="Daum C."/>
            <person name="Haridas S."/>
            <person name="He G."/>
            <person name="LaButti K."/>
            <person name="Lipzen A."/>
            <person name="Mondo S."/>
            <person name="Riley R."/>
            <person name="Salamov A."/>
            <person name="Simmons B.A."/>
            <person name="Magnuson J.K."/>
            <person name="Henrissat B."/>
            <person name="Mortensen U.H."/>
            <person name="Larsen T.O."/>
            <person name="Devries R.P."/>
            <person name="Grigoriev I.V."/>
            <person name="Machida M."/>
            <person name="Baker S.E."/>
            <person name="Andersen M.R."/>
        </authorList>
    </citation>
    <scope>NUCLEOTIDE SEQUENCE [LARGE SCALE GENOMIC DNA]</scope>
    <source>
        <strain evidence="8">IBT 14317</strain>
    </source>
</reference>
<feature type="transmembrane region" description="Helical" evidence="6">
    <location>
        <begin position="205"/>
        <end position="226"/>
    </location>
</feature>
<feature type="transmembrane region" description="Helical" evidence="6">
    <location>
        <begin position="344"/>
        <end position="365"/>
    </location>
</feature>
<organism evidence="8">
    <name type="scientific">Petromyces alliaceus</name>
    <name type="common">Aspergillus alliaceus</name>
    <dbReference type="NCBI Taxonomy" id="209559"/>
    <lineage>
        <taxon>Eukaryota</taxon>
        <taxon>Fungi</taxon>
        <taxon>Dikarya</taxon>
        <taxon>Ascomycota</taxon>
        <taxon>Pezizomycotina</taxon>
        <taxon>Eurotiomycetes</taxon>
        <taxon>Eurotiomycetidae</taxon>
        <taxon>Eurotiales</taxon>
        <taxon>Aspergillaceae</taxon>
        <taxon>Aspergillus</taxon>
        <taxon>Aspergillus subgen. Circumdati</taxon>
    </lineage>
</organism>
<keyword evidence="4 6" id="KW-0472">Membrane</keyword>
<dbReference type="Pfam" id="PF07690">
    <property type="entry name" value="MFS_1"/>
    <property type="match status" value="1"/>
</dbReference>
<keyword evidence="3 6" id="KW-1133">Transmembrane helix</keyword>
<feature type="transmembrane region" description="Helical" evidence="6">
    <location>
        <begin position="174"/>
        <end position="193"/>
    </location>
</feature>
<dbReference type="SUPFAM" id="SSF103473">
    <property type="entry name" value="MFS general substrate transporter"/>
    <property type="match status" value="1"/>
</dbReference>
<dbReference type="FunFam" id="1.20.1250.20:FF:000447">
    <property type="entry name" value="MFS multidrug transporter, putative"/>
    <property type="match status" value="1"/>
</dbReference>
<dbReference type="EMBL" id="ML735220">
    <property type="protein sequence ID" value="KAE8395085.1"/>
    <property type="molecule type" value="Genomic_DNA"/>
</dbReference>
<dbReference type="InterPro" id="IPR036259">
    <property type="entry name" value="MFS_trans_sf"/>
</dbReference>
<dbReference type="Proteomes" id="UP000326877">
    <property type="component" value="Unassembled WGS sequence"/>
</dbReference>
<evidence type="ECO:0000256" key="2">
    <source>
        <dbReference type="ARBA" id="ARBA00022692"/>
    </source>
</evidence>
<dbReference type="PANTHER" id="PTHR42718:SF11">
    <property type="entry name" value="MAJOR FACILITATOR SUPERFAMILY (MFS) PROFILE DOMAIN-CONTAINING PROTEIN"/>
    <property type="match status" value="1"/>
</dbReference>
<dbReference type="AlphaFoldDB" id="A0A5N7CLV1"/>
<evidence type="ECO:0000256" key="1">
    <source>
        <dbReference type="ARBA" id="ARBA00004141"/>
    </source>
</evidence>
<feature type="transmembrane region" description="Helical" evidence="6">
    <location>
        <begin position="308"/>
        <end position="332"/>
    </location>
</feature>
<dbReference type="GO" id="GO:0022857">
    <property type="term" value="F:transmembrane transporter activity"/>
    <property type="evidence" value="ECO:0007669"/>
    <property type="project" value="InterPro"/>
</dbReference>
<evidence type="ECO:0000256" key="6">
    <source>
        <dbReference type="SAM" id="Phobius"/>
    </source>
</evidence>
<evidence type="ECO:0000313" key="8">
    <source>
        <dbReference type="EMBL" id="KAE8395085.1"/>
    </source>
</evidence>
<dbReference type="PROSITE" id="PS50850">
    <property type="entry name" value="MFS"/>
    <property type="match status" value="1"/>
</dbReference>
<comment type="subcellular location">
    <subcellularLocation>
        <location evidence="1">Membrane</location>
        <topology evidence="1">Multi-pass membrane protein</topology>
    </subcellularLocation>
</comment>
<evidence type="ECO:0000259" key="7">
    <source>
        <dbReference type="PROSITE" id="PS50850"/>
    </source>
</evidence>
<dbReference type="PANTHER" id="PTHR42718">
    <property type="entry name" value="MAJOR FACILITATOR SUPERFAMILY MULTIDRUG TRANSPORTER MFSC"/>
    <property type="match status" value="1"/>
</dbReference>
<dbReference type="GO" id="GO:0016020">
    <property type="term" value="C:membrane"/>
    <property type="evidence" value="ECO:0007669"/>
    <property type="project" value="UniProtKB-SubCell"/>
</dbReference>
<feature type="transmembrane region" description="Helical" evidence="6">
    <location>
        <begin position="45"/>
        <end position="65"/>
    </location>
</feature>
<name>A0A5N7CLV1_PETAA</name>
<feature type="compositionally biased region" description="Basic and acidic residues" evidence="5">
    <location>
        <begin position="1"/>
        <end position="15"/>
    </location>
</feature>
<dbReference type="InterPro" id="IPR020846">
    <property type="entry name" value="MFS_dom"/>
</dbReference>
<accession>A0A5N7CLV1</accession>
<feature type="transmembrane region" description="Helical" evidence="6">
    <location>
        <begin position="434"/>
        <end position="453"/>
    </location>
</feature>
<protein>
    <submittedName>
        <fullName evidence="8">Major facilitator superfamily domain-containing protein</fullName>
    </submittedName>
</protein>
<evidence type="ECO:0000256" key="5">
    <source>
        <dbReference type="SAM" id="MobiDB-lite"/>
    </source>
</evidence>
<dbReference type="OrthoDB" id="5086884at2759"/>
<feature type="transmembrane region" description="Helical" evidence="6">
    <location>
        <begin position="473"/>
        <end position="491"/>
    </location>
</feature>
<feature type="transmembrane region" description="Helical" evidence="6">
    <location>
        <begin position="268"/>
        <end position="287"/>
    </location>
</feature>
<feature type="domain" description="Major facilitator superfamily (MFS) profile" evidence="7">
    <location>
        <begin position="42"/>
        <end position="496"/>
    </location>
</feature>
<feature type="transmembrane region" description="Helical" evidence="6">
    <location>
        <begin position="85"/>
        <end position="103"/>
    </location>
</feature>
<feature type="transmembrane region" description="Helical" evidence="6">
    <location>
        <begin position="238"/>
        <end position="256"/>
    </location>
</feature>
<gene>
    <name evidence="8" type="ORF">BDV23DRAFT_169095</name>
</gene>
<evidence type="ECO:0000256" key="3">
    <source>
        <dbReference type="ARBA" id="ARBA00022989"/>
    </source>
</evidence>
<feature type="region of interest" description="Disordered" evidence="5">
    <location>
        <begin position="1"/>
        <end position="24"/>
    </location>
</feature>
<sequence>MTMKLDSQREARDNDQGEGDQQGISNETQLEQLGRQRPAIFANNLIEIGFCFSLLTSMLLAEYFISGFNTILPVLTDALDMPQEAKTWPASVFSLVTGALLLPSARLADIYGAHIVFNTGLLWFFVWSLIGGCSRNYIMLILCRALQGLGPAAYLPAGIMLLGTIYRPGPRKNLVFSMYGAFSPIGFYSGISVSGVCGHYLSWRWYFWTGAIMLFVVSIISILSLPSIKSPSQSKMDWWGCSTIIPGLLLTVYAITDGAHAPNGWRNPYILVTFILGIILLCAAFYVEGWIATSPLLPFDLFKVKYMTPLIVSLLFSYGVFGIYLFYVSFYIENVIGKSSLTTAVWFAPMAAGGLILATVGGFTLHFLPGKLLLMISGAGYLVSVLLFARIPENPNYWAYVFPAMVGTTVGCDIAYSVSNIFITTNLPKDRQGVAGAVINSTVFLGISFFLGIADLTVSETAYLGLKGSYKAAFWFGVACAVVALIFLSFIKIGKAESELTVEERGQLKASRADAEA</sequence>
<proteinExistence type="predicted"/>
<dbReference type="InterPro" id="IPR011701">
    <property type="entry name" value="MFS"/>
</dbReference>
<feature type="transmembrane region" description="Helical" evidence="6">
    <location>
        <begin position="397"/>
        <end position="422"/>
    </location>
</feature>
<feature type="transmembrane region" description="Helical" evidence="6">
    <location>
        <begin position="136"/>
        <end position="162"/>
    </location>
</feature>
<dbReference type="Gene3D" id="1.20.1250.20">
    <property type="entry name" value="MFS general substrate transporter like domains"/>
    <property type="match status" value="2"/>
</dbReference>
<feature type="transmembrane region" description="Helical" evidence="6">
    <location>
        <begin position="110"/>
        <end position="130"/>
    </location>
</feature>
<feature type="transmembrane region" description="Helical" evidence="6">
    <location>
        <begin position="372"/>
        <end position="391"/>
    </location>
</feature>
<keyword evidence="2 6" id="KW-0812">Transmembrane</keyword>
<evidence type="ECO:0000256" key="4">
    <source>
        <dbReference type="ARBA" id="ARBA00023136"/>
    </source>
</evidence>